<feature type="transmembrane region" description="Helical" evidence="6">
    <location>
        <begin position="301"/>
        <end position="316"/>
    </location>
</feature>
<feature type="transmembrane region" description="Helical" evidence="6">
    <location>
        <begin position="273"/>
        <end position="294"/>
    </location>
</feature>
<feature type="transmembrane region" description="Helical" evidence="6">
    <location>
        <begin position="109"/>
        <end position="129"/>
    </location>
</feature>
<gene>
    <name evidence="8" type="ORF">TVAG_485220</name>
</gene>
<dbReference type="InParanoid" id="A2EZ38"/>
<dbReference type="Proteomes" id="UP000001542">
    <property type="component" value="Unassembled WGS sequence"/>
</dbReference>
<dbReference type="OrthoDB" id="44736at2759"/>
<protein>
    <recommendedName>
        <fullName evidence="6">Choline transporter-like protein</fullName>
    </recommendedName>
</protein>
<comment type="function">
    <text evidence="6">Choline transporter.</text>
</comment>
<reference evidence="8" key="1">
    <citation type="submission" date="2006-10" db="EMBL/GenBank/DDBJ databases">
        <authorList>
            <person name="Amadeo P."/>
            <person name="Zhao Q."/>
            <person name="Wortman J."/>
            <person name="Fraser-Liggett C."/>
            <person name="Carlton J."/>
        </authorList>
    </citation>
    <scope>NUCLEOTIDE SEQUENCE</scope>
    <source>
        <strain evidence="8">G3</strain>
    </source>
</reference>
<dbReference type="AlphaFoldDB" id="A2EZ38"/>
<dbReference type="EMBL" id="DS113547">
    <property type="protein sequence ID" value="EAY02087.1"/>
    <property type="molecule type" value="Genomic_DNA"/>
</dbReference>
<dbReference type="eggNOG" id="KOG1362">
    <property type="taxonomic scope" value="Eukaryota"/>
</dbReference>
<keyword evidence="9" id="KW-1185">Reference proteome</keyword>
<comment type="similarity">
    <text evidence="2 6">Belongs to the CTL (choline transporter-like) family.</text>
</comment>
<evidence type="ECO:0000313" key="8">
    <source>
        <dbReference type="EMBL" id="EAY02087.1"/>
    </source>
</evidence>
<dbReference type="KEGG" id="tva:4759918"/>
<dbReference type="OMA" id="QPRRCND"/>
<evidence type="ECO:0000256" key="5">
    <source>
        <dbReference type="ARBA" id="ARBA00023136"/>
    </source>
</evidence>
<feature type="transmembrane region" description="Helical" evidence="6">
    <location>
        <begin position="149"/>
        <end position="174"/>
    </location>
</feature>
<comment type="subcellular location">
    <subcellularLocation>
        <location evidence="6">Cell membrane</location>
        <topology evidence="6">Multi-pass membrane protein</topology>
    </subcellularLocation>
    <subcellularLocation>
        <location evidence="1">Membrane</location>
        <topology evidence="1">Multi-pass membrane protein</topology>
    </subcellularLocation>
</comment>
<dbReference type="VEuPathDB" id="TrichDB:TVAG_485220"/>
<organism evidence="8 9">
    <name type="scientific">Trichomonas vaginalis (strain ATCC PRA-98 / G3)</name>
    <dbReference type="NCBI Taxonomy" id="412133"/>
    <lineage>
        <taxon>Eukaryota</taxon>
        <taxon>Metamonada</taxon>
        <taxon>Parabasalia</taxon>
        <taxon>Trichomonadida</taxon>
        <taxon>Trichomonadidae</taxon>
        <taxon>Trichomonas</taxon>
    </lineage>
</organism>
<sequence>MADNNSDQSLSSHDEVQDPETPYEEPPKEESKQEEKPDKVEGSIDQKEEDDSKKSGFFKFDKITEIKGVLTLNFKEPDPAYLELWGTPRSFTEEKFANHFVVKRKWTQITFSIVFWINLILALILFAFTDPAARNKPFEYKGQVIPAKNLHLVALYSVGTSVVLCAFIICLLLIIPGLFIWWTFLFAVFTWAVILVLIIIGGNLASQISFSVIVVAFPALFVLKICGKVKFSTCVLKSAILVARKYPSTFLFTFLMICAQTGINYLYDIGVTAAYYHNISPGVYIYAIWSYFFITATLRNYAYTVVAGVASCWYFLNGSPHMPPAPLIVSIRHMTGPTFGPVCLGGLIQSFCDTINQLNDTPGSSPIYCIVKCICMVVKCMVTVFMGIINRFALIYCAMFGVDTQNATKRWYQQKSRKMVNQCILHTVLQATFDTDAWISSSLCGAVASYFAYKKFGKGSSEFNFATVTGTFFGKQAITLLSAPIITMSDALFVGFGEAPQRLDSGASEIMDLFDEENKQLFRKEIDEQLNGPDEKKFCCC</sequence>
<evidence type="ECO:0000256" key="4">
    <source>
        <dbReference type="ARBA" id="ARBA00022989"/>
    </source>
</evidence>
<feature type="compositionally biased region" description="Polar residues" evidence="7">
    <location>
        <begin position="1"/>
        <end position="11"/>
    </location>
</feature>
<feature type="region of interest" description="Disordered" evidence="7">
    <location>
        <begin position="1"/>
        <end position="52"/>
    </location>
</feature>
<dbReference type="GO" id="GO:0022857">
    <property type="term" value="F:transmembrane transporter activity"/>
    <property type="evidence" value="ECO:0000318"/>
    <property type="project" value="GO_Central"/>
</dbReference>
<dbReference type="GO" id="GO:0005886">
    <property type="term" value="C:plasma membrane"/>
    <property type="evidence" value="ECO:0007669"/>
    <property type="project" value="UniProtKB-SubCell"/>
</dbReference>
<dbReference type="RefSeq" id="XP_001330842.1">
    <property type="nucleotide sequence ID" value="XM_001330806.1"/>
</dbReference>
<feature type="compositionally biased region" description="Basic and acidic residues" evidence="7">
    <location>
        <begin position="25"/>
        <end position="52"/>
    </location>
</feature>
<dbReference type="PANTHER" id="PTHR12385:SF4">
    <property type="entry name" value="PROTEIN PNS1"/>
    <property type="match status" value="1"/>
</dbReference>
<feature type="transmembrane region" description="Helical" evidence="6">
    <location>
        <begin position="365"/>
        <end position="389"/>
    </location>
</feature>
<feature type="transmembrane region" description="Helical" evidence="6">
    <location>
        <begin position="208"/>
        <end position="227"/>
    </location>
</feature>
<evidence type="ECO:0000256" key="6">
    <source>
        <dbReference type="RuleBase" id="RU368066"/>
    </source>
</evidence>
<dbReference type="SMR" id="A2EZ38"/>
<feature type="transmembrane region" description="Helical" evidence="6">
    <location>
        <begin position="181"/>
        <end position="202"/>
    </location>
</feature>
<reference evidence="8" key="2">
    <citation type="journal article" date="2007" name="Science">
        <title>Draft genome sequence of the sexually transmitted pathogen Trichomonas vaginalis.</title>
        <authorList>
            <person name="Carlton J.M."/>
            <person name="Hirt R.P."/>
            <person name="Silva J.C."/>
            <person name="Delcher A.L."/>
            <person name="Schatz M."/>
            <person name="Zhao Q."/>
            <person name="Wortman J.R."/>
            <person name="Bidwell S.L."/>
            <person name="Alsmark U.C.M."/>
            <person name="Besteiro S."/>
            <person name="Sicheritz-Ponten T."/>
            <person name="Noel C.J."/>
            <person name="Dacks J.B."/>
            <person name="Foster P.G."/>
            <person name="Simillion C."/>
            <person name="Van de Peer Y."/>
            <person name="Miranda-Saavedra D."/>
            <person name="Barton G.J."/>
            <person name="Westrop G.D."/>
            <person name="Mueller S."/>
            <person name="Dessi D."/>
            <person name="Fiori P.L."/>
            <person name="Ren Q."/>
            <person name="Paulsen I."/>
            <person name="Zhang H."/>
            <person name="Bastida-Corcuera F.D."/>
            <person name="Simoes-Barbosa A."/>
            <person name="Brown M.T."/>
            <person name="Hayes R.D."/>
            <person name="Mukherjee M."/>
            <person name="Okumura C.Y."/>
            <person name="Schneider R."/>
            <person name="Smith A.J."/>
            <person name="Vanacova S."/>
            <person name="Villalvazo M."/>
            <person name="Haas B.J."/>
            <person name="Pertea M."/>
            <person name="Feldblyum T.V."/>
            <person name="Utterback T.R."/>
            <person name="Shu C.L."/>
            <person name="Osoegawa K."/>
            <person name="de Jong P.J."/>
            <person name="Hrdy I."/>
            <person name="Horvathova L."/>
            <person name="Zubacova Z."/>
            <person name="Dolezal P."/>
            <person name="Malik S.B."/>
            <person name="Logsdon J.M. Jr."/>
            <person name="Henze K."/>
            <person name="Gupta A."/>
            <person name="Wang C.C."/>
            <person name="Dunne R.L."/>
            <person name="Upcroft J.A."/>
            <person name="Upcroft P."/>
            <person name="White O."/>
            <person name="Salzberg S.L."/>
            <person name="Tang P."/>
            <person name="Chiu C.-H."/>
            <person name="Lee Y.-S."/>
            <person name="Embley T.M."/>
            <person name="Coombs G.H."/>
            <person name="Mottram J.C."/>
            <person name="Tachezy J."/>
            <person name="Fraser-Liggett C.M."/>
            <person name="Johnson P.J."/>
        </authorList>
    </citation>
    <scope>NUCLEOTIDE SEQUENCE [LARGE SCALE GENOMIC DNA]</scope>
    <source>
        <strain evidence="8">G3</strain>
    </source>
</reference>
<dbReference type="GO" id="GO:0016020">
    <property type="term" value="C:membrane"/>
    <property type="evidence" value="ECO:0000318"/>
    <property type="project" value="GO_Central"/>
</dbReference>
<evidence type="ECO:0000256" key="3">
    <source>
        <dbReference type="ARBA" id="ARBA00022692"/>
    </source>
</evidence>
<keyword evidence="3 6" id="KW-0812">Transmembrane</keyword>
<dbReference type="PANTHER" id="PTHR12385">
    <property type="entry name" value="CHOLINE TRANSPORTER-LIKE (SLC FAMILY 44)"/>
    <property type="match status" value="1"/>
</dbReference>
<evidence type="ECO:0000256" key="1">
    <source>
        <dbReference type="ARBA" id="ARBA00004141"/>
    </source>
</evidence>
<feature type="transmembrane region" description="Helical" evidence="6">
    <location>
        <begin position="248"/>
        <end position="267"/>
    </location>
</feature>
<name>A2EZ38_TRIV3</name>
<keyword evidence="4 6" id="KW-1133">Transmembrane helix</keyword>
<evidence type="ECO:0000313" key="9">
    <source>
        <dbReference type="Proteomes" id="UP000001542"/>
    </source>
</evidence>
<dbReference type="GO" id="GO:0055085">
    <property type="term" value="P:transmembrane transport"/>
    <property type="evidence" value="ECO:0000318"/>
    <property type="project" value="GO_Central"/>
</dbReference>
<accession>A2EZ38</accession>
<proteinExistence type="inferred from homology"/>
<evidence type="ECO:0000256" key="2">
    <source>
        <dbReference type="ARBA" id="ARBA00007168"/>
    </source>
</evidence>
<keyword evidence="5 6" id="KW-0472">Membrane</keyword>
<dbReference type="Pfam" id="PF04515">
    <property type="entry name" value="Choline_transpo"/>
    <property type="match status" value="1"/>
</dbReference>
<dbReference type="InterPro" id="IPR007603">
    <property type="entry name" value="Choline_transptr-like"/>
</dbReference>
<dbReference type="VEuPathDB" id="TrichDB:TVAGG3_0754290"/>
<evidence type="ECO:0000256" key="7">
    <source>
        <dbReference type="SAM" id="MobiDB-lite"/>
    </source>
</evidence>